<gene>
    <name evidence="4" type="ORF">PCOR1329_LOCUS37800</name>
</gene>
<dbReference type="Proteomes" id="UP001189429">
    <property type="component" value="Unassembled WGS sequence"/>
</dbReference>
<dbReference type="InterPro" id="IPR045159">
    <property type="entry name" value="DCAF7-like"/>
</dbReference>
<sequence length="345" mass="36737">MEAPGSAPPRRHVYGTPWPAYALACSADQAAEHRLAVGSCIDGDSNQIQVVGLSDGAGAMELKAEAPHPLAPTKLGWRPAPPGADSGADFDLLASVSTALELWRYEEGRLERSAKLSSAKGHRSLAPLTSFDWSQANPQKLCTSSVDTTCTIWNLEVEKIESQLIAHDKAVYDIAFSHAETHFASVGADGSVRLFDQRNLEHSTIIYEASPLSPLLRLAWNKLNPNHIAVLAMDCPGVVLIDLRRPSMALAGLSHLDSSVNSICWAPHSRNHLLAGSGSGHALIWDVCEAPAAPLAPGAAAEGCPERAPLVAYNCGHEVYQAHWPAAQPDFVALGTAGQTMVMQI</sequence>
<dbReference type="Pfam" id="PF00400">
    <property type="entry name" value="WD40"/>
    <property type="match status" value="3"/>
</dbReference>
<evidence type="ECO:0000256" key="1">
    <source>
        <dbReference type="ARBA" id="ARBA00022574"/>
    </source>
</evidence>
<dbReference type="EMBL" id="CAUYUJ010014581">
    <property type="protein sequence ID" value="CAK0843457.1"/>
    <property type="molecule type" value="Genomic_DNA"/>
</dbReference>
<dbReference type="InterPro" id="IPR001680">
    <property type="entry name" value="WD40_rpt"/>
</dbReference>
<accession>A0ABN9TCP0</accession>
<dbReference type="SMART" id="SM00320">
    <property type="entry name" value="WD40"/>
    <property type="match status" value="3"/>
</dbReference>
<dbReference type="PROSITE" id="PS50082">
    <property type="entry name" value="WD_REPEATS_2"/>
    <property type="match status" value="1"/>
</dbReference>
<comment type="caution">
    <text evidence="4">The sequence shown here is derived from an EMBL/GenBank/DDBJ whole genome shotgun (WGS) entry which is preliminary data.</text>
</comment>
<dbReference type="SUPFAM" id="SSF50978">
    <property type="entry name" value="WD40 repeat-like"/>
    <property type="match status" value="1"/>
</dbReference>
<keyword evidence="2" id="KW-0677">Repeat</keyword>
<name>A0ABN9TCP0_9DINO</name>
<dbReference type="InterPro" id="IPR036322">
    <property type="entry name" value="WD40_repeat_dom_sf"/>
</dbReference>
<dbReference type="Gene3D" id="2.130.10.10">
    <property type="entry name" value="YVTN repeat-like/Quinoprotein amine dehydrogenase"/>
    <property type="match status" value="1"/>
</dbReference>
<organism evidence="4 5">
    <name type="scientific">Prorocentrum cordatum</name>
    <dbReference type="NCBI Taxonomy" id="2364126"/>
    <lineage>
        <taxon>Eukaryota</taxon>
        <taxon>Sar</taxon>
        <taxon>Alveolata</taxon>
        <taxon>Dinophyceae</taxon>
        <taxon>Prorocentrales</taxon>
        <taxon>Prorocentraceae</taxon>
        <taxon>Prorocentrum</taxon>
    </lineage>
</organism>
<dbReference type="InterPro" id="IPR015943">
    <property type="entry name" value="WD40/YVTN_repeat-like_dom_sf"/>
</dbReference>
<protein>
    <recommendedName>
        <fullName evidence="6">Peroxin-7</fullName>
    </recommendedName>
</protein>
<proteinExistence type="predicted"/>
<evidence type="ECO:0000313" key="5">
    <source>
        <dbReference type="Proteomes" id="UP001189429"/>
    </source>
</evidence>
<evidence type="ECO:0000313" key="4">
    <source>
        <dbReference type="EMBL" id="CAK0843457.1"/>
    </source>
</evidence>
<keyword evidence="5" id="KW-1185">Reference proteome</keyword>
<evidence type="ECO:0000256" key="3">
    <source>
        <dbReference type="PROSITE-ProRule" id="PRU00221"/>
    </source>
</evidence>
<keyword evidence="1 3" id="KW-0853">WD repeat</keyword>
<evidence type="ECO:0000256" key="2">
    <source>
        <dbReference type="ARBA" id="ARBA00022737"/>
    </source>
</evidence>
<feature type="repeat" description="WD" evidence="3">
    <location>
        <begin position="164"/>
        <end position="205"/>
    </location>
</feature>
<dbReference type="PANTHER" id="PTHR19919">
    <property type="entry name" value="WD REPEAT CONTAINING PROTEIN"/>
    <property type="match status" value="1"/>
</dbReference>
<evidence type="ECO:0008006" key="6">
    <source>
        <dbReference type="Google" id="ProtNLM"/>
    </source>
</evidence>
<reference evidence="4" key="1">
    <citation type="submission" date="2023-10" db="EMBL/GenBank/DDBJ databases">
        <authorList>
            <person name="Chen Y."/>
            <person name="Shah S."/>
            <person name="Dougan E. K."/>
            <person name="Thang M."/>
            <person name="Chan C."/>
        </authorList>
    </citation>
    <scope>NUCLEOTIDE SEQUENCE [LARGE SCALE GENOMIC DNA]</scope>
</reference>